<dbReference type="EMBL" id="GHJT01007304">
    <property type="protein sequence ID" value="MOY41275.1"/>
    <property type="molecule type" value="Transcribed_RNA"/>
</dbReference>
<dbReference type="AlphaFoldDB" id="A0A4D5RWB4"/>
<evidence type="ECO:0000313" key="2">
    <source>
        <dbReference type="EMBL" id="MOY41275.1"/>
    </source>
</evidence>
<reference evidence="2" key="1">
    <citation type="submission" date="2019-04" db="EMBL/GenBank/DDBJ databases">
        <title>An insight into the mialome of Ixodes scapularis.</title>
        <authorList>
            <person name="Ribeiro J.M."/>
            <person name="Mather T.N."/>
            <person name="Karim S."/>
        </authorList>
    </citation>
    <scope>NUCLEOTIDE SEQUENCE</scope>
</reference>
<accession>A0A4D5RWB4</accession>
<protein>
    <submittedName>
        <fullName evidence="2">Putative secreted protein</fullName>
    </submittedName>
</protein>
<evidence type="ECO:0000256" key="1">
    <source>
        <dbReference type="SAM" id="SignalP"/>
    </source>
</evidence>
<proteinExistence type="predicted"/>
<sequence>MIFFTHFIFFLLCLPTSFDTLLWSPPLPSHQETKTTTLRWSILYIYTYTRYKTGRKEPFSLLFHVSWK</sequence>
<organism evidence="2">
    <name type="scientific">Ixodes scapularis</name>
    <name type="common">Black-legged tick</name>
    <name type="synonym">Deer tick</name>
    <dbReference type="NCBI Taxonomy" id="6945"/>
    <lineage>
        <taxon>Eukaryota</taxon>
        <taxon>Metazoa</taxon>
        <taxon>Ecdysozoa</taxon>
        <taxon>Arthropoda</taxon>
        <taxon>Chelicerata</taxon>
        <taxon>Arachnida</taxon>
        <taxon>Acari</taxon>
        <taxon>Parasitiformes</taxon>
        <taxon>Ixodida</taxon>
        <taxon>Ixodoidea</taxon>
        <taxon>Ixodidae</taxon>
        <taxon>Ixodinae</taxon>
        <taxon>Ixodes</taxon>
    </lineage>
</organism>
<name>A0A4D5RWB4_IXOSC</name>
<feature type="signal peptide" evidence="1">
    <location>
        <begin position="1"/>
        <end position="20"/>
    </location>
</feature>
<feature type="chain" id="PRO_5020028116" evidence="1">
    <location>
        <begin position="21"/>
        <end position="68"/>
    </location>
</feature>
<keyword evidence="1" id="KW-0732">Signal</keyword>